<dbReference type="Gene3D" id="3.10.590.10">
    <property type="entry name" value="ph1033 like domains"/>
    <property type="match status" value="1"/>
</dbReference>
<evidence type="ECO:0000313" key="3">
    <source>
        <dbReference type="Proteomes" id="UP001161325"/>
    </source>
</evidence>
<feature type="domain" description="EVE" evidence="1">
    <location>
        <begin position="8"/>
        <end position="157"/>
    </location>
</feature>
<dbReference type="PANTHER" id="PTHR14087">
    <property type="entry name" value="THYMOCYTE NUCLEAR PROTEIN 1"/>
    <property type="match status" value="1"/>
</dbReference>
<accession>A0AA37QDT0</accession>
<dbReference type="RefSeq" id="WP_284352870.1">
    <property type="nucleotide sequence ID" value="NZ_BRXS01000010.1"/>
</dbReference>
<dbReference type="CDD" id="cd21133">
    <property type="entry name" value="EVE"/>
    <property type="match status" value="1"/>
</dbReference>
<dbReference type="InterPro" id="IPR015947">
    <property type="entry name" value="PUA-like_sf"/>
</dbReference>
<evidence type="ECO:0000259" key="1">
    <source>
        <dbReference type="Pfam" id="PF01878"/>
    </source>
</evidence>
<dbReference type="InterPro" id="IPR052181">
    <property type="entry name" value="5hmC_binding"/>
</dbReference>
<dbReference type="InterPro" id="IPR047197">
    <property type="entry name" value="THYN1-like_EVE"/>
</dbReference>
<dbReference type="PANTHER" id="PTHR14087:SF7">
    <property type="entry name" value="THYMOCYTE NUCLEAR PROTEIN 1"/>
    <property type="match status" value="1"/>
</dbReference>
<sequence>MSASRPPRHWLLKSEPECFGFDHLLAAPDRTTYWDGIRNYQARNYMRDDMRVGDLAFFYHSNAEPAGVAGIVEIVLAAYPDHTAFDATHEHFDPKSDPDEPTWLMVDVRAVARFPNYVSLDALRGAAGLEEMLILRRGNRLSITPVTPEEWAVVCELGGLPAAGGRPKRAKR</sequence>
<dbReference type="InterPro" id="IPR002740">
    <property type="entry name" value="EVE_domain"/>
</dbReference>
<dbReference type="SUPFAM" id="SSF88697">
    <property type="entry name" value="PUA domain-like"/>
    <property type="match status" value="1"/>
</dbReference>
<keyword evidence="3" id="KW-1185">Reference proteome</keyword>
<proteinExistence type="predicted"/>
<gene>
    <name evidence="2" type="ORF">rosag_49850</name>
</gene>
<protein>
    <submittedName>
        <fullName evidence="2">EVE domain-containing protein</fullName>
    </submittedName>
</protein>
<comment type="caution">
    <text evidence="2">The sequence shown here is derived from an EMBL/GenBank/DDBJ whole genome shotgun (WGS) entry which is preliminary data.</text>
</comment>
<reference evidence="2" key="1">
    <citation type="submission" date="2022-08" db="EMBL/GenBank/DDBJ databases">
        <title>Draft genome sequencing of Roseisolibacter agri AW1220.</title>
        <authorList>
            <person name="Tobiishi Y."/>
            <person name="Tonouchi A."/>
        </authorList>
    </citation>
    <scope>NUCLEOTIDE SEQUENCE</scope>
    <source>
        <strain evidence="2">AW1220</strain>
    </source>
</reference>
<dbReference type="AlphaFoldDB" id="A0AA37QDT0"/>
<organism evidence="2 3">
    <name type="scientific">Roseisolibacter agri</name>
    <dbReference type="NCBI Taxonomy" id="2014610"/>
    <lineage>
        <taxon>Bacteria</taxon>
        <taxon>Pseudomonadati</taxon>
        <taxon>Gemmatimonadota</taxon>
        <taxon>Gemmatimonadia</taxon>
        <taxon>Gemmatimonadales</taxon>
        <taxon>Gemmatimonadaceae</taxon>
        <taxon>Roseisolibacter</taxon>
    </lineage>
</organism>
<name>A0AA37QDT0_9BACT</name>
<dbReference type="Pfam" id="PF01878">
    <property type="entry name" value="EVE"/>
    <property type="match status" value="1"/>
</dbReference>
<dbReference type="EMBL" id="BRXS01000010">
    <property type="protein sequence ID" value="GLC28472.1"/>
    <property type="molecule type" value="Genomic_DNA"/>
</dbReference>
<dbReference type="Proteomes" id="UP001161325">
    <property type="component" value="Unassembled WGS sequence"/>
</dbReference>
<evidence type="ECO:0000313" key="2">
    <source>
        <dbReference type="EMBL" id="GLC28472.1"/>
    </source>
</evidence>